<reference evidence="10 11" key="1">
    <citation type="submission" date="2019-11" db="EMBL/GenBank/DDBJ databases">
        <title>Metabolism of dissolved organic matter in forest soils.</title>
        <authorList>
            <person name="Cyle K.T."/>
            <person name="Wilhelm R.C."/>
            <person name="Martinez C.E."/>
        </authorList>
    </citation>
    <scope>NUCLEOTIDE SEQUENCE [LARGE SCALE GENOMIC DNA]</scope>
    <source>
        <strain evidence="10 11">5N</strain>
    </source>
</reference>
<organism evidence="10 11">
    <name type="scientific">Paraburkholderia elongata</name>
    <dbReference type="NCBI Taxonomy" id="2675747"/>
    <lineage>
        <taxon>Bacteria</taxon>
        <taxon>Pseudomonadati</taxon>
        <taxon>Pseudomonadota</taxon>
        <taxon>Betaproteobacteria</taxon>
        <taxon>Burkholderiales</taxon>
        <taxon>Burkholderiaceae</taxon>
        <taxon>Paraburkholderia</taxon>
    </lineage>
</organism>
<dbReference type="EC" id="3.1.4.4" evidence="3"/>
<evidence type="ECO:0000313" key="10">
    <source>
        <dbReference type="EMBL" id="NPT61968.1"/>
    </source>
</evidence>
<proteinExistence type="inferred from homology"/>
<evidence type="ECO:0000256" key="2">
    <source>
        <dbReference type="ARBA" id="ARBA00008664"/>
    </source>
</evidence>
<evidence type="ECO:0000313" key="11">
    <source>
        <dbReference type="Proteomes" id="UP000655523"/>
    </source>
</evidence>
<dbReference type="PROSITE" id="PS50035">
    <property type="entry name" value="PLD"/>
    <property type="match status" value="1"/>
</dbReference>
<accession>A0A972NY15</accession>
<dbReference type="InterPro" id="IPR051406">
    <property type="entry name" value="PLD_domain"/>
</dbReference>
<dbReference type="CDD" id="cd09128">
    <property type="entry name" value="PLDc_unchar1_2"/>
    <property type="match status" value="1"/>
</dbReference>
<evidence type="ECO:0000256" key="6">
    <source>
        <dbReference type="ARBA" id="ARBA00023098"/>
    </source>
</evidence>
<feature type="domain" description="PLD phosphodiesterase" evidence="8">
    <location>
        <begin position="498"/>
        <end position="525"/>
    </location>
</feature>
<dbReference type="GO" id="GO:0004630">
    <property type="term" value="F:phospholipase D activity"/>
    <property type="evidence" value="ECO:0007669"/>
    <property type="project" value="UniProtKB-EC"/>
</dbReference>
<keyword evidence="11" id="KW-1185">Reference proteome</keyword>
<comment type="caution">
    <text evidence="10">The sequence shown here is derived from an EMBL/GenBank/DDBJ whole genome shotgun (WGS) entry which is preliminary data.</text>
</comment>
<dbReference type="PANTHER" id="PTHR43856">
    <property type="entry name" value="CARDIOLIPIN HYDROLASE"/>
    <property type="match status" value="1"/>
</dbReference>
<dbReference type="CDD" id="cd00138">
    <property type="entry name" value="PLDc_SF"/>
    <property type="match status" value="1"/>
</dbReference>
<evidence type="ECO:0000256" key="4">
    <source>
        <dbReference type="ARBA" id="ARBA00022801"/>
    </source>
</evidence>
<comment type="similarity">
    <text evidence="2">Belongs to the phospholipase D family.</text>
</comment>
<dbReference type="InterPro" id="IPR001736">
    <property type="entry name" value="PLipase_D/transphosphatidylase"/>
</dbReference>
<dbReference type="AlphaFoldDB" id="A0A972NY15"/>
<sequence length="562" mass="60757">MLTACAGIVPQSAAAPYADDGSAAQPQTPQTSPDLAPIDIRAMLDTHAESFRHAGVLSVRSGLQWPASGRAATRAIVVTVMADKLATLQAALPKQIDGVPVDVRAADAMESMQALDPSRYCALAEARHELRQPYFADQVFFDKQGNPLASPPAPLIAFAAASTRKQEIPYTPAPGASLDSVTEQVSLVLHASPDAGWAELSKFIAGVREELVVGMYDFTSAHILTTVEAALADGKKLTLTLDHPAKNPTADQTDEQTQTDLSTRLGERFAGTWALTNADPKAPVWIYPNAYHIKVAVREDDTFWLSSGNWNNSNQPEIDLSDVAAARKLAETHDRDWHVIVTSKALASTFRAFLQHDYTVSHNAILEAKAQRMTVPGAGAAALDVPIEAFAAGKAPHQFFAPKTLTDTVTIQPLLTPDNYQPHVLALIESTQQHFYMQTQYIHPSGRPDDAEHDALIAALKALIDRGLDVRLITSQFQNDAWVEKLIAAGVPSSVLRRQANVHNKGIVVDGNVVLVSSQNWSADGTLRNRDAGLIIHSADAAAYFEQIFLHDWNYLASPVGS</sequence>
<dbReference type="Proteomes" id="UP000655523">
    <property type="component" value="Unassembled WGS sequence"/>
</dbReference>
<name>A0A972NY15_9BURK</name>
<dbReference type="EMBL" id="WOEZ01000279">
    <property type="protein sequence ID" value="NPT61659.1"/>
    <property type="molecule type" value="Genomic_DNA"/>
</dbReference>
<dbReference type="RefSeq" id="WP_172177469.1">
    <property type="nucleotide sequence ID" value="NZ_WOEZ01000279.1"/>
</dbReference>
<evidence type="ECO:0000313" key="9">
    <source>
        <dbReference type="EMBL" id="NPT61659.1"/>
    </source>
</evidence>
<evidence type="ECO:0000256" key="7">
    <source>
        <dbReference type="SAM" id="MobiDB-lite"/>
    </source>
</evidence>
<dbReference type="GO" id="GO:0006793">
    <property type="term" value="P:phosphorus metabolic process"/>
    <property type="evidence" value="ECO:0007669"/>
    <property type="project" value="UniProtKB-ARBA"/>
</dbReference>
<dbReference type="SUPFAM" id="SSF56024">
    <property type="entry name" value="Phospholipase D/nuclease"/>
    <property type="match status" value="2"/>
</dbReference>
<dbReference type="PANTHER" id="PTHR43856:SF1">
    <property type="entry name" value="MITOCHONDRIAL CARDIOLIPIN HYDROLASE"/>
    <property type="match status" value="1"/>
</dbReference>
<feature type="region of interest" description="Disordered" evidence="7">
    <location>
        <begin position="16"/>
        <end position="35"/>
    </location>
</feature>
<dbReference type="Gene3D" id="3.30.870.10">
    <property type="entry name" value="Endonuclease Chain A"/>
    <property type="match status" value="2"/>
</dbReference>
<gene>
    <name evidence="9" type="ORF">GNZ13_45845</name>
    <name evidence="10" type="ORF">GNZ13_47510</name>
</gene>
<dbReference type="GO" id="GO:0016042">
    <property type="term" value="P:lipid catabolic process"/>
    <property type="evidence" value="ECO:0007669"/>
    <property type="project" value="UniProtKB-KW"/>
</dbReference>
<keyword evidence="5" id="KW-0442">Lipid degradation</keyword>
<evidence type="ECO:0000256" key="3">
    <source>
        <dbReference type="ARBA" id="ARBA00012027"/>
    </source>
</evidence>
<dbReference type="EMBL" id="WOEZ01000293">
    <property type="protein sequence ID" value="NPT61968.1"/>
    <property type="molecule type" value="Genomic_DNA"/>
</dbReference>
<keyword evidence="6" id="KW-0443">Lipid metabolism</keyword>
<evidence type="ECO:0000256" key="5">
    <source>
        <dbReference type="ARBA" id="ARBA00022963"/>
    </source>
</evidence>
<comment type="catalytic activity">
    <reaction evidence="1">
        <text>a 1,2-diacyl-sn-glycero-3-phosphocholine + H2O = a 1,2-diacyl-sn-glycero-3-phosphate + choline + H(+)</text>
        <dbReference type="Rhea" id="RHEA:14445"/>
        <dbReference type="ChEBI" id="CHEBI:15354"/>
        <dbReference type="ChEBI" id="CHEBI:15377"/>
        <dbReference type="ChEBI" id="CHEBI:15378"/>
        <dbReference type="ChEBI" id="CHEBI:57643"/>
        <dbReference type="ChEBI" id="CHEBI:58608"/>
        <dbReference type="EC" id="3.1.4.4"/>
    </reaction>
</comment>
<dbReference type="GO" id="GO:0016891">
    <property type="term" value="F:RNA endonuclease activity producing 5'-phosphomonoesters, hydrolytic mechanism"/>
    <property type="evidence" value="ECO:0007669"/>
    <property type="project" value="TreeGrafter"/>
</dbReference>
<protein>
    <recommendedName>
        <fullName evidence="3">phospholipase D</fullName>
        <ecNumber evidence="3">3.1.4.4</ecNumber>
    </recommendedName>
</protein>
<keyword evidence="4" id="KW-0378">Hydrolase</keyword>
<evidence type="ECO:0000259" key="8">
    <source>
        <dbReference type="PROSITE" id="PS50035"/>
    </source>
</evidence>
<dbReference type="Pfam" id="PF13091">
    <property type="entry name" value="PLDc_2"/>
    <property type="match status" value="1"/>
</dbReference>
<evidence type="ECO:0000256" key="1">
    <source>
        <dbReference type="ARBA" id="ARBA00000798"/>
    </source>
</evidence>
<dbReference type="InterPro" id="IPR025202">
    <property type="entry name" value="PLD-like_dom"/>
</dbReference>